<sequence>MSQAGKFRPNGSVNTSNNNDKISMPSSASLSSSSPVTGVKNNNINSKKDTTALNGTSLTQGSEVSAGAGTPRPESLITLDVLLPSGQHTDITVDWSTPMLDLLVSLAGKCRVNPTGLSLQLLDPDTRLPLTYKPNQTIGSLGGREVRLVPRDESSNKTKSKGDRKQEKPFEITHRFTMNLPRGQKTVVRVSPLITLGQLMTTVCEDKSLDLRRHVLQIPGQPGIKVDLGSTIQELGLNELNLVAVGLQDPRSHMVSMPDLSKPPPSSTAPPSYMPMAGEFKKKRGFLSFLSKNKDKKYRTQNMETSSTTSHMARNPYPPTSRQATTPPAERREFSEAPHRPHHPESRPKTMFVTAAPQQAAIGDEHSKHPTQHQLQQQDQTVDITAGTAKKKRRAPAPPGPSSTLSLPSIPSMVPPEEISQAVNGGHSVSVSPPHKEQQQTSRAELLSRLHSRNSSDSSGYHELTLSGAESPEAPGHLEHHTQQQAVAKLKSSIDTTSIESGQDGSGANGDSGIHDLSPTRVSPIEEVIEKPNQTGTSVETSMSIAKKSVTATASGGVGGKKKRKAPAPPVSAPSLQPLISSEMANLAFSSENQTTSETANSEMKPDGAAERTLSRDAAEEIYEETSPQEASTPRQSDNDELDTHSEKQDFAIQDNTQGYAIVNDLRAIADSHDNYDLLNADKHSDDEDAAEINTAFDIDAILEGVVFDEEPKPMELQVVGSSNHEMVMEETGSIISETVEQVESDRHERPCAFIPPPPPDEPPPPEVEPVQHIIGLTRKEPVLVDKGTGVNEDNTSLAPSSAKSSPGA</sequence>
<feature type="domain" description="Cordon-bleu ubiquitin-like" evidence="2">
    <location>
        <begin position="171"/>
        <end position="241"/>
    </location>
</feature>
<evidence type="ECO:0000256" key="1">
    <source>
        <dbReference type="SAM" id="MobiDB-lite"/>
    </source>
</evidence>
<name>A0AAV4D9H8_9GAST</name>
<dbReference type="InterPro" id="IPR019025">
    <property type="entry name" value="Cordon-bleu_ubiquitin_domain"/>
</dbReference>
<feature type="compositionally biased region" description="Low complexity" evidence="1">
    <location>
        <begin position="447"/>
        <end position="459"/>
    </location>
</feature>
<feature type="region of interest" description="Disordered" evidence="1">
    <location>
        <begin position="388"/>
        <end position="656"/>
    </location>
</feature>
<feature type="non-terminal residue" evidence="3">
    <location>
        <position position="809"/>
    </location>
</feature>
<feature type="compositionally biased region" description="Polar residues" evidence="1">
    <location>
        <begin position="792"/>
        <end position="809"/>
    </location>
</feature>
<dbReference type="GO" id="GO:0003785">
    <property type="term" value="F:actin monomer binding"/>
    <property type="evidence" value="ECO:0007669"/>
    <property type="project" value="InterPro"/>
</dbReference>
<protein>
    <submittedName>
        <fullName evidence="3">Protein cordon-bleu</fullName>
    </submittedName>
</protein>
<feature type="compositionally biased region" description="Low complexity" evidence="1">
    <location>
        <begin position="23"/>
        <end position="34"/>
    </location>
</feature>
<feature type="compositionally biased region" description="Polar residues" evidence="1">
    <location>
        <begin position="35"/>
        <end position="63"/>
    </location>
</feature>
<dbReference type="Gene3D" id="3.10.20.90">
    <property type="entry name" value="Phosphatidylinositol 3-kinase Catalytic Subunit, Chain A, domain 1"/>
    <property type="match status" value="1"/>
</dbReference>
<feature type="compositionally biased region" description="Basic and acidic residues" evidence="1">
    <location>
        <begin position="329"/>
        <end position="348"/>
    </location>
</feature>
<feature type="region of interest" description="Disordered" evidence="1">
    <location>
        <begin position="1"/>
        <end position="71"/>
    </location>
</feature>
<comment type="caution">
    <text evidence="3">The sequence shown here is derived from an EMBL/GenBank/DDBJ whole genome shotgun (WGS) entry which is preliminary data.</text>
</comment>
<evidence type="ECO:0000313" key="4">
    <source>
        <dbReference type="Proteomes" id="UP000735302"/>
    </source>
</evidence>
<keyword evidence="4" id="KW-1185">Reference proteome</keyword>
<feature type="compositionally biased region" description="Polar residues" evidence="1">
    <location>
        <begin position="578"/>
        <end position="602"/>
    </location>
</feature>
<dbReference type="PANTHER" id="PTHR21557:SF2">
    <property type="entry name" value="CORDON-BLEU PROTEIN-LIKE 1"/>
    <property type="match status" value="1"/>
</dbReference>
<feature type="compositionally biased region" description="Polar residues" evidence="1">
    <location>
        <begin position="532"/>
        <end position="544"/>
    </location>
</feature>
<reference evidence="3 4" key="1">
    <citation type="journal article" date="2021" name="Elife">
        <title>Chloroplast acquisition without the gene transfer in kleptoplastic sea slugs, Plakobranchus ocellatus.</title>
        <authorList>
            <person name="Maeda T."/>
            <person name="Takahashi S."/>
            <person name="Yoshida T."/>
            <person name="Shimamura S."/>
            <person name="Takaki Y."/>
            <person name="Nagai Y."/>
            <person name="Toyoda A."/>
            <person name="Suzuki Y."/>
            <person name="Arimoto A."/>
            <person name="Ishii H."/>
            <person name="Satoh N."/>
            <person name="Nishiyama T."/>
            <person name="Hasebe M."/>
            <person name="Maruyama T."/>
            <person name="Minagawa J."/>
            <person name="Obokata J."/>
            <person name="Shigenobu S."/>
        </authorList>
    </citation>
    <scope>NUCLEOTIDE SEQUENCE [LARGE SCALE GENOMIC DNA]</scope>
</reference>
<feature type="compositionally biased region" description="Polar residues" evidence="1">
    <location>
        <begin position="493"/>
        <end position="503"/>
    </location>
</feature>
<feature type="compositionally biased region" description="Low complexity" evidence="1">
    <location>
        <begin position="402"/>
        <end position="412"/>
    </location>
</feature>
<dbReference type="AlphaFoldDB" id="A0AAV4D9H8"/>
<feature type="compositionally biased region" description="Polar residues" evidence="1">
    <location>
        <begin position="626"/>
        <end position="636"/>
    </location>
</feature>
<evidence type="ECO:0000313" key="3">
    <source>
        <dbReference type="EMBL" id="GFO40833.1"/>
    </source>
</evidence>
<evidence type="ECO:0000259" key="2">
    <source>
        <dbReference type="Pfam" id="PF09469"/>
    </source>
</evidence>
<dbReference type="Proteomes" id="UP000735302">
    <property type="component" value="Unassembled WGS sequence"/>
</dbReference>
<feature type="region of interest" description="Disordered" evidence="1">
    <location>
        <begin position="291"/>
        <end position="349"/>
    </location>
</feature>
<dbReference type="InterPro" id="IPR039895">
    <property type="entry name" value="COBL-like"/>
</dbReference>
<dbReference type="Pfam" id="PF09469">
    <property type="entry name" value="Cobl"/>
    <property type="match status" value="1"/>
</dbReference>
<feature type="region of interest" description="Disordered" evidence="1">
    <location>
        <begin position="141"/>
        <end position="168"/>
    </location>
</feature>
<feature type="compositionally biased region" description="Polar residues" evidence="1">
    <location>
        <begin position="11"/>
        <end position="21"/>
    </location>
</feature>
<feature type="region of interest" description="Disordered" evidence="1">
    <location>
        <begin position="778"/>
        <end position="809"/>
    </location>
</feature>
<feature type="region of interest" description="Disordered" evidence="1">
    <location>
        <begin position="254"/>
        <end position="277"/>
    </location>
</feature>
<proteinExistence type="predicted"/>
<accession>A0AAV4D9H8</accession>
<feature type="compositionally biased region" description="Basic and acidic residues" evidence="1">
    <location>
        <begin position="144"/>
        <end position="168"/>
    </location>
</feature>
<gene>
    <name evidence="3" type="ORF">PoB_006733800</name>
</gene>
<feature type="compositionally biased region" description="Basic and acidic residues" evidence="1">
    <location>
        <begin position="604"/>
        <end position="619"/>
    </location>
</feature>
<feature type="compositionally biased region" description="Polar residues" evidence="1">
    <location>
        <begin position="421"/>
        <end position="431"/>
    </location>
</feature>
<dbReference type="EMBL" id="BLXT01007646">
    <property type="protein sequence ID" value="GFO40833.1"/>
    <property type="molecule type" value="Genomic_DNA"/>
</dbReference>
<organism evidence="3 4">
    <name type="scientific">Plakobranchus ocellatus</name>
    <dbReference type="NCBI Taxonomy" id="259542"/>
    <lineage>
        <taxon>Eukaryota</taxon>
        <taxon>Metazoa</taxon>
        <taxon>Spiralia</taxon>
        <taxon>Lophotrochozoa</taxon>
        <taxon>Mollusca</taxon>
        <taxon>Gastropoda</taxon>
        <taxon>Heterobranchia</taxon>
        <taxon>Euthyneura</taxon>
        <taxon>Panpulmonata</taxon>
        <taxon>Sacoglossa</taxon>
        <taxon>Placobranchoidea</taxon>
        <taxon>Plakobranchidae</taxon>
        <taxon>Plakobranchus</taxon>
    </lineage>
</organism>
<feature type="compositionally biased region" description="Polar residues" evidence="1">
    <location>
        <begin position="300"/>
        <end position="312"/>
    </location>
</feature>
<dbReference type="PANTHER" id="PTHR21557">
    <property type="entry name" value="CORDON-BLEU"/>
    <property type="match status" value="1"/>
</dbReference>